<dbReference type="AlphaFoldDB" id="A0A9P0GYJ5"/>
<feature type="compositionally biased region" description="Low complexity" evidence="7">
    <location>
        <begin position="300"/>
        <end position="319"/>
    </location>
</feature>
<dbReference type="InterPro" id="IPR051730">
    <property type="entry name" value="NASP-like"/>
</dbReference>
<dbReference type="GO" id="GO:0042393">
    <property type="term" value="F:histone binding"/>
    <property type="evidence" value="ECO:0007669"/>
    <property type="project" value="TreeGrafter"/>
</dbReference>
<feature type="region of interest" description="Disordered" evidence="7">
    <location>
        <begin position="300"/>
        <end position="350"/>
    </location>
</feature>
<evidence type="ECO:0000256" key="7">
    <source>
        <dbReference type="SAM" id="MobiDB-lite"/>
    </source>
</evidence>
<dbReference type="GO" id="GO:0005654">
    <property type="term" value="C:nucleoplasm"/>
    <property type="evidence" value="ECO:0007669"/>
    <property type="project" value="TreeGrafter"/>
</dbReference>
<keyword evidence="4 6" id="KW-0802">TPR repeat</keyword>
<comment type="subcellular location">
    <subcellularLocation>
        <location evidence="1">Nucleus</location>
    </subcellularLocation>
</comment>
<name>A0A9P0GYJ5_PHYSR</name>
<feature type="compositionally biased region" description="Basic and acidic residues" evidence="7">
    <location>
        <begin position="102"/>
        <end position="117"/>
    </location>
</feature>
<dbReference type="Gene3D" id="1.25.40.10">
    <property type="entry name" value="Tetratricopeptide repeat domain"/>
    <property type="match status" value="1"/>
</dbReference>
<dbReference type="InterPro" id="IPR011990">
    <property type="entry name" value="TPR-like_helical_dom_sf"/>
</dbReference>
<evidence type="ECO:0000313" key="9">
    <source>
        <dbReference type="Proteomes" id="UP001153712"/>
    </source>
</evidence>
<dbReference type="OrthoDB" id="5587616at2759"/>
<reference evidence="8" key="1">
    <citation type="submission" date="2022-01" db="EMBL/GenBank/DDBJ databases">
        <authorList>
            <person name="King R."/>
        </authorList>
    </citation>
    <scope>NUCLEOTIDE SEQUENCE</scope>
</reference>
<keyword evidence="9" id="KW-1185">Reference proteome</keyword>
<dbReference type="GO" id="GO:0006335">
    <property type="term" value="P:DNA replication-dependent chromatin assembly"/>
    <property type="evidence" value="ECO:0007669"/>
    <property type="project" value="TreeGrafter"/>
</dbReference>
<evidence type="ECO:0000256" key="5">
    <source>
        <dbReference type="ARBA" id="ARBA00023242"/>
    </source>
</evidence>
<keyword evidence="3" id="KW-0677">Repeat</keyword>
<dbReference type="Proteomes" id="UP001153712">
    <property type="component" value="Chromosome 5"/>
</dbReference>
<evidence type="ECO:0008006" key="10">
    <source>
        <dbReference type="Google" id="ProtNLM"/>
    </source>
</evidence>
<feature type="region of interest" description="Disordered" evidence="7">
    <location>
        <begin position="75"/>
        <end position="149"/>
    </location>
</feature>
<feature type="repeat" description="TPR" evidence="6">
    <location>
        <begin position="219"/>
        <end position="252"/>
    </location>
</feature>
<evidence type="ECO:0000256" key="1">
    <source>
        <dbReference type="ARBA" id="ARBA00004123"/>
    </source>
</evidence>
<feature type="compositionally biased region" description="Acidic residues" evidence="7">
    <location>
        <begin position="87"/>
        <end position="98"/>
    </location>
</feature>
<evidence type="ECO:0000256" key="6">
    <source>
        <dbReference type="PROSITE-ProRule" id="PRU00339"/>
    </source>
</evidence>
<comment type="similarity">
    <text evidence="2">Belongs to the NASP family.</text>
</comment>
<keyword evidence="5" id="KW-0539">Nucleus</keyword>
<dbReference type="PROSITE" id="PS50005">
    <property type="entry name" value="TPR"/>
    <property type="match status" value="1"/>
</dbReference>
<accession>A0A9P0GYJ5</accession>
<dbReference type="GO" id="GO:0034080">
    <property type="term" value="P:CENP-A containing chromatin assembly"/>
    <property type="evidence" value="ECO:0007669"/>
    <property type="project" value="TreeGrafter"/>
</dbReference>
<dbReference type="InterPro" id="IPR019734">
    <property type="entry name" value="TPR_rpt"/>
</dbReference>
<dbReference type="PANTHER" id="PTHR15081">
    <property type="entry name" value="NUCLEAR AUTOANTIGENIC SPERM PROTEIN NASP -RELATED"/>
    <property type="match status" value="1"/>
</dbReference>
<dbReference type="SMART" id="SM00028">
    <property type="entry name" value="TPR"/>
    <property type="match status" value="3"/>
</dbReference>
<evidence type="ECO:0000256" key="2">
    <source>
        <dbReference type="ARBA" id="ARBA00008402"/>
    </source>
</evidence>
<evidence type="ECO:0000256" key="3">
    <source>
        <dbReference type="ARBA" id="ARBA00022737"/>
    </source>
</evidence>
<organism evidence="8 9">
    <name type="scientific">Phyllotreta striolata</name>
    <name type="common">Striped flea beetle</name>
    <name type="synonym">Crioceris striolata</name>
    <dbReference type="NCBI Taxonomy" id="444603"/>
    <lineage>
        <taxon>Eukaryota</taxon>
        <taxon>Metazoa</taxon>
        <taxon>Ecdysozoa</taxon>
        <taxon>Arthropoda</taxon>
        <taxon>Hexapoda</taxon>
        <taxon>Insecta</taxon>
        <taxon>Pterygota</taxon>
        <taxon>Neoptera</taxon>
        <taxon>Endopterygota</taxon>
        <taxon>Coleoptera</taxon>
        <taxon>Polyphaga</taxon>
        <taxon>Cucujiformia</taxon>
        <taxon>Chrysomeloidea</taxon>
        <taxon>Chrysomelidae</taxon>
        <taxon>Galerucinae</taxon>
        <taxon>Alticini</taxon>
        <taxon>Phyllotreta</taxon>
    </lineage>
</organism>
<evidence type="ECO:0000313" key="8">
    <source>
        <dbReference type="EMBL" id="CAH1185593.1"/>
    </source>
</evidence>
<protein>
    <recommendedName>
        <fullName evidence="10">Tetratricopeptide SHNi-TPR domain-containing protein</fullName>
    </recommendedName>
</protein>
<dbReference type="SUPFAM" id="SSF48452">
    <property type="entry name" value="TPR-like"/>
    <property type="match status" value="1"/>
</dbReference>
<proteinExistence type="inferred from homology"/>
<gene>
    <name evidence="8" type="ORF">PHYEVI_LOCUS8757</name>
</gene>
<sequence>MADVVVNSDNKNWEQLYAQGVRAYVFQDYSAAAAALSQAIEIVVKQENDDLCDSLGDVYLHYGKALLELSREESDALGDAVPKNNEESSEESEAEESENAANEEKEAEVSEDSKKVEEEEVVVEAEPAATTGGPSTSNGEAEEEEEDPSDLQIAWEVLEYARKIYLNQGEAAKKNLAETLVVLGEVALESENFESAISDITEGLGIQRGLFGDDSRAVATTLYKLGIAYAADSQTDKAVGSFEESLACLANRVAALRRRDGQQDAAEEIEEIEGLMPDIREKITDMKTYKEERLKKVMSIISESSDSPRPSTSTSKPASDISHLVKRKRKLENIPEENEAEHPAKKPPSN</sequence>
<dbReference type="PANTHER" id="PTHR15081:SF1">
    <property type="entry name" value="NUCLEAR AUTOANTIGENIC SPERM PROTEIN"/>
    <property type="match status" value="1"/>
</dbReference>
<dbReference type="EMBL" id="OU900098">
    <property type="protein sequence ID" value="CAH1185593.1"/>
    <property type="molecule type" value="Genomic_DNA"/>
</dbReference>
<dbReference type="Pfam" id="PF13424">
    <property type="entry name" value="TPR_12"/>
    <property type="match status" value="1"/>
</dbReference>
<evidence type="ECO:0000256" key="4">
    <source>
        <dbReference type="ARBA" id="ARBA00022803"/>
    </source>
</evidence>
<feature type="compositionally biased region" description="Acidic residues" evidence="7">
    <location>
        <begin position="140"/>
        <end position="149"/>
    </location>
</feature>